<dbReference type="AlphaFoldDB" id="A0A430AKB4"/>
<evidence type="ECO:0000313" key="1">
    <source>
        <dbReference type="EMBL" id="RSU08550.1"/>
    </source>
</evidence>
<proteinExistence type="predicted"/>
<organism evidence="1 2">
    <name type="scientific">Vagococcus entomophilus</name>
    <dbReference type="NCBI Taxonomy" id="1160095"/>
    <lineage>
        <taxon>Bacteria</taxon>
        <taxon>Bacillati</taxon>
        <taxon>Bacillota</taxon>
        <taxon>Bacilli</taxon>
        <taxon>Lactobacillales</taxon>
        <taxon>Enterococcaceae</taxon>
        <taxon>Vagococcus</taxon>
    </lineage>
</organism>
<gene>
    <name evidence="1" type="ORF">CBF30_04765</name>
</gene>
<dbReference type="Proteomes" id="UP000288669">
    <property type="component" value="Unassembled WGS sequence"/>
</dbReference>
<dbReference type="OrthoDB" id="2339524at2"/>
<accession>A0A430AKB4</accession>
<name>A0A430AKB4_9ENTE</name>
<evidence type="ECO:0000313" key="2">
    <source>
        <dbReference type="Proteomes" id="UP000288669"/>
    </source>
</evidence>
<keyword evidence="2" id="KW-1185">Reference proteome</keyword>
<comment type="caution">
    <text evidence="1">The sequence shown here is derived from an EMBL/GenBank/DDBJ whole genome shotgun (WGS) entry which is preliminary data.</text>
</comment>
<dbReference type="EMBL" id="NGJZ01000001">
    <property type="protein sequence ID" value="RSU08550.1"/>
    <property type="molecule type" value="Genomic_DNA"/>
</dbReference>
<dbReference type="RefSeq" id="WP_126823244.1">
    <property type="nucleotide sequence ID" value="NZ_JBHLWU010000001.1"/>
</dbReference>
<reference evidence="1 2" key="1">
    <citation type="submission" date="2017-05" db="EMBL/GenBank/DDBJ databases">
        <title>Vagococcus spp. assemblies.</title>
        <authorList>
            <person name="Gulvik C.A."/>
        </authorList>
    </citation>
    <scope>NUCLEOTIDE SEQUENCE [LARGE SCALE GENOMIC DNA]</scope>
    <source>
        <strain evidence="1 2">DSM 24756</strain>
    </source>
</reference>
<protein>
    <submittedName>
        <fullName evidence="1">Uncharacterized protein</fullName>
    </submittedName>
</protein>
<sequence>MEELKETCRKILILLDKEFPNQQYYAGVVKNIQTIVKNIYSSALSDETYKEKINFNSLIREFVDETTHFSSPVIPELEKLDRLLS</sequence>